<name>A0ABP8IXQ3_9BACT</name>
<evidence type="ECO:0000313" key="3">
    <source>
        <dbReference type="Proteomes" id="UP001500454"/>
    </source>
</evidence>
<reference evidence="3" key="1">
    <citation type="journal article" date="2019" name="Int. J. Syst. Evol. Microbiol.">
        <title>The Global Catalogue of Microorganisms (GCM) 10K type strain sequencing project: providing services to taxonomists for standard genome sequencing and annotation.</title>
        <authorList>
            <consortium name="The Broad Institute Genomics Platform"/>
            <consortium name="The Broad Institute Genome Sequencing Center for Infectious Disease"/>
            <person name="Wu L."/>
            <person name="Ma J."/>
        </authorList>
    </citation>
    <scope>NUCLEOTIDE SEQUENCE [LARGE SCALE GENOMIC DNA]</scope>
    <source>
        <strain evidence="3">JCM 17924</strain>
    </source>
</reference>
<dbReference type="GO" id="GO:0032259">
    <property type="term" value="P:methylation"/>
    <property type="evidence" value="ECO:0007669"/>
    <property type="project" value="UniProtKB-KW"/>
</dbReference>
<feature type="domain" description="Methyltransferase type 11" evidence="1">
    <location>
        <begin position="42"/>
        <end position="133"/>
    </location>
</feature>
<dbReference type="GO" id="GO:0008168">
    <property type="term" value="F:methyltransferase activity"/>
    <property type="evidence" value="ECO:0007669"/>
    <property type="project" value="UniProtKB-KW"/>
</dbReference>
<dbReference type="SUPFAM" id="SSF53335">
    <property type="entry name" value="S-adenosyl-L-methionine-dependent methyltransferases"/>
    <property type="match status" value="1"/>
</dbReference>
<dbReference type="Gene3D" id="3.40.50.150">
    <property type="entry name" value="Vaccinia Virus protein VP39"/>
    <property type="match status" value="1"/>
</dbReference>
<keyword evidence="2" id="KW-0808">Transferase</keyword>
<dbReference type="CDD" id="cd02440">
    <property type="entry name" value="AdoMet_MTases"/>
    <property type="match status" value="1"/>
</dbReference>
<dbReference type="EMBL" id="BAABHA010000002">
    <property type="protein sequence ID" value="GAA4379112.1"/>
    <property type="molecule type" value="Genomic_DNA"/>
</dbReference>
<dbReference type="InterPro" id="IPR013216">
    <property type="entry name" value="Methyltransf_11"/>
</dbReference>
<accession>A0ABP8IXQ3</accession>
<protein>
    <submittedName>
        <fullName evidence="2">Class I SAM-dependent methyltransferase</fullName>
    </submittedName>
</protein>
<evidence type="ECO:0000313" key="2">
    <source>
        <dbReference type="EMBL" id="GAA4379112.1"/>
    </source>
</evidence>
<gene>
    <name evidence="2" type="ORF">GCM10023186_16330</name>
</gene>
<dbReference type="InterPro" id="IPR029063">
    <property type="entry name" value="SAM-dependent_MTases_sf"/>
</dbReference>
<comment type="caution">
    <text evidence="2">The sequence shown here is derived from an EMBL/GenBank/DDBJ whole genome shotgun (WGS) entry which is preliminary data.</text>
</comment>
<keyword evidence="3" id="KW-1185">Reference proteome</keyword>
<dbReference type="Pfam" id="PF08241">
    <property type="entry name" value="Methyltransf_11"/>
    <property type="match status" value="1"/>
</dbReference>
<proteinExistence type="predicted"/>
<keyword evidence="2" id="KW-0489">Methyltransferase</keyword>
<sequence length="249" mass="28271">MDLAYEAKYHQLEEQHWWFTSRRNTVFDLVQRMNLPLDTRILEIGCSGGPLQFMLRKAGFQHVTGIDVSEPAIALAKHRGLTDVHLMDGAHLEFPDASFDLVIASDVLEHIENDAQATREWARVLRPGGQMVVFVPAFQQLWSQHDVVNHHFRRYTGKDLRQVLEAARLHVSRVSFWNMALVFPTALMRMVQRRLTPPTKPTDGGGDLHGLPGPLNNLLSLWLRGENALLRRLNFPVGVSVFAVAQKKA</sequence>
<dbReference type="PANTHER" id="PTHR43464:SF94">
    <property type="entry name" value="MALONYL-[ACYL-CARRIER PROTEIN] O-METHYLTRANSFERASE"/>
    <property type="match status" value="1"/>
</dbReference>
<dbReference type="PANTHER" id="PTHR43464">
    <property type="entry name" value="METHYLTRANSFERASE"/>
    <property type="match status" value="1"/>
</dbReference>
<dbReference type="Proteomes" id="UP001500454">
    <property type="component" value="Unassembled WGS sequence"/>
</dbReference>
<dbReference type="RefSeq" id="WP_345222980.1">
    <property type="nucleotide sequence ID" value="NZ_BAABHA010000002.1"/>
</dbReference>
<organism evidence="2 3">
    <name type="scientific">Hymenobacter koreensis</name>
    <dbReference type="NCBI Taxonomy" id="1084523"/>
    <lineage>
        <taxon>Bacteria</taxon>
        <taxon>Pseudomonadati</taxon>
        <taxon>Bacteroidota</taxon>
        <taxon>Cytophagia</taxon>
        <taxon>Cytophagales</taxon>
        <taxon>Hymenobacteraceae</taxon>
        <taxon>Hymenobacter</taxon>
    </lineage>
</organism>
<evidence type="ECO:0000259" key="1">
    <source>
        <dbReference type="Pfam" id="PF08241"/>
    </source>
</evidence>